<dbReference type="PANTHER" id="PTHR13847">
    <property type="entry name" value="SARCOSINE DEHYDROGENASE-RELATED"/>
    <property type="match status" value="1"/>
</dbReference>
<evidence type="ECO:0000256" key="4">
    <source>
        <dbReference type="ARBA" id="ARBA00023002"/>
    </source>
</evidence>
<proteinExistence type="inferred from homology"/>
<sequence length="371" mass="40253">MKNIIIVGAGILGASTAYHLTKKGYEVTIIDREDKGQATAAAAGMICPWISQRRNQAWYTLVKNGAAYYPKLIAELEQAGETNPGYKRVGALRLHTDEKKLAETKERAEIKRQNAPEIGELHLLSPQETKEHLPILEGTYSSLYVSGAARVDGGLLRDALLRTAVKSGARFVHGNAALLTEGSRVVGAQTEAEEWYADQVIVTAGAWAQSLLDPLNIDVHVSEQKAQIIHLELPFKETGNWPVVLPPGKKYLLPFEQGRLVVGTTHEDHTGFDNRITAGPIHEILTETIQIAPELANTEWVETRVGFRPFTPNLLPVFGNIPGLKGLIFANGLGATGLTMGPYLGSILANMAIGEPVDIDTSKYPVPPSSS</sequence>
<dbReference type="Proteomes" id="UP000568839">
    <property type="component" value="Unassembled WGS sequence"/>
</dbReference>
<dbReference type="AlphaFoldDB" id="A0A841PW01"/>
<protein>
    <submittedName>
        <fullName evidence="6">D-amino-acid dehydrogenase</fullName>
        <ecNumber evidence="6">1.4.99.-</ecNumber>
    </submittedName>
</protein>
<comment type="caution">
    <text evidence="6">The sequence shown here is derived from an EMBL/GenBank/DDBJ whole genome shotgun (WGS) entry which is preliminary data.</text>
</comment>
<dbReference type="EMBL" id="JACHHJ010000001">
    <property type="protein sequence ID" value="MBB6448072.1"/>
    <property type="molecule type" value="Genomic_DNA"/>
</dbReference>
<evidence type="ECO:0000256" key="2">
    <source>
        <dbReference type="ARBA" id="ARBA00009410"/>
    </source>
</evidence>
<accession>A0A841PW01</accession>
<reference evidence="6 7" key="1">
    <citation type="submission" date="2020-08" db="EMBL/GenBank/DDBJ databases">
        <title>Genomic Encyclopedia of Type Strains, Phase IV (KMG-IV): sequencing the most valuable type-strain genomes for metagenomic binning, comparative biology and taxonomic classification.</title>
        <authorList>
            <person name="Goeker M."/>
        </authorList>
    </citation>
    <scope>NUCLEOTIDE SEQUENCE [LARGE SCALE GENOMIC DNA]</scope>
    <source>
        <strain evidence="6 7">DSM 21769</strain>
    </source>
</reference>
<evidence type="ECO:0000259" key="5">
    <source>
        <dbReference type="Pfam" id="PF01266"/>
    </source>
</evidence>
<dbReference type="GO" id="GO:0016491">
    <property type="term" value="F:oxidoreductase activity"/>
    <property type="evidence" value="ECO:0007669"/>
    <property type="project" value="UniProtKB-KW"/>
</dbReference>
<organism evidence="6 7">
    <name type="scientific">Geomicrobium halophilum</name>
    <dbReference type="NCBI Taxonomy" id="549000"/>
    <lineage>
        <taxon>Bacteria</taxon>
        <taxon>Bacillati</taxon>
        <taxon>Bacillota</taxon>
        <taxon>Bacilli</taxon>
        <taxon>Bacillales</taxon>
        <taxon>Geomicrobium</taxon>
    </lineage>
</organism>
<dbReference type="PANTHER" id="PTHR13847:SF286">
    <property type="entry name" value="D-AMINO ACID DEHYDROGENASE"/>
    <property type="match status" value="1"/>
</dbReference>
<evidence type="ECO:0000256" key="3">
    <source>
        <dbReference type="ARBA" id="ARBA00022630"/>
    </source>
</evidence>
<evidence type="ECO:0000256" key="1">
    <source>
        <dbReference type="ARBA" id="ARBA00001974"/>
    </source>
</evidence>
<gene>
    <name evidence="6" type="ORF">HNR44_000021</name>
</gene>
<name>A0A841PW01_9BACL</name>
<dbReference type="SUPFAM" id="SSF54373">
    <property type="entry name" value="FAD-linked reductases, C-terminal domain"/>
    <property type="match status" value="1"/>
</dbReference>
<dbReference type="EC" id="1.4.99.-" evidence="6"/>
<dbReference type="Pfam" id="PF01266">
    <property type="entry name" value="DAO"/>
    <property type="match status" value="1"/>
</dbReference>
<dbReference type="RefSeq" id="WP_184402112.1">
    <property type="nucleotide sequence ID" value="NZ_JACHHJ010000001.1"/>
</dbReference>
<comment type="similarity">
    <text evidence="2">Belongs to the DadA oxidoreductase family.</text>
</comment>
<keyword evidence="4 6" id="KW-0560">Oxidoreductase</keyword>
<dbReference type="Gene3D" id="3.50.50.60">
    <property type="entry name" value="FAD/NAD(P)-binding domain"/>
    <property type="match status" value="1"/>
</dbReference>
<dbReference type="GO" id="GO:0005737">
    <property type="term" value="C:cytoplasm"/>
    <property type="evidence" value="ECO:0007669"/>
    <property type="project" value="TreeGrafter"/>
</dbReference>
<comment type="cofactor">
    <cofactor evidence="1">
        <name>FAD</name>
        <dbReference type="ChEBI" id="CHEBI:57692"/>
    </cofactor>
</comment>
<dbReference type="InterPro" id="IPR036188">
    <property type="entry name" value="FAD/NAD-bd_sf"/>
</dbReference>
<evidence type="ECO:0000313" key="7">
    <source>
        <dbReference type="Proteomes" id="UP000568839"/>
    </source>
</evidence>
<feature type="domain" description="FAD dependent oxidoreductase" evidence="5">
    <location>
        <begin position="4"/>
        <end position="351"/>
    </location>
</feature>
<dbReference type="SUPFAM" id="SSF51905">
    <property type="entry name" value="FAD/NAD(P)-binding domain"/>
    <property type="match status" value="1"/>
</dbReference>
<dbReference type="Gene3D" id="3.30.9.10">
    <property type="entry name" value="D-Amino Acid Oxidase, subunit A, domain 2"/>
    <property type="match status" value="1"/>
</dbReference>
<evidence type="ECO:0000313" key="6">
    <source>
        <dbReference type="EMBL" id="MBB6448072.1"/>
    </source>
</evidence>
<keyword evidence="7" id="KW-1185">Reference proteome</keyword>
<dbReference type="InterPro" id="IPR006076">
    <property type="entry name" value="FAD-dep_OxRdtase"/>
</dbReference>
<keyword evidence="3" id="KW-0285">Flavoprotein</keyword>